<dbReference type="SUPFAM" id="SSF56059">
    <property type="entry name" value="Glutathione synthetase ATP-binding domain-like"/>
    <property type="match status" value="1"/>
</dbReference>
<dbReference type="GO" id="GO:0016879">
    <property type="term" value="F:ligase activity, forming carbon-nitrogen bonds"/>
    <property type="evidence" value="ECO:0007669"/>
    <property type="project" value="TreeGrafter"/>
</dbReference>
<dbReference type="PANTHER" id="PTHR21621">
    <property type="entry name" value="RIBOSOMAL PROTEIN S6 MODIFICATION PROTEIN"/>
    <property type="match status" value="1"/>
</dbReference>
<dbReference type="RefSeq" id="WP_161350617.1">
    <property type="nucleotide sequence ID" value="NZ_WTUX01000010.1"/>
</dbReference>
<dbReference type="AlphaFoldDB" id="A0A845M0D7"/>
<organism evidence="3 4">
    <name type="scientific">Maritimibacter harenae</name>
    <dbReference type="NCBI Taxonomy" id="2606218"/>
    <lineage>
        <taxon>Bacteria</taxon>
        <taxon>Pseudomonadati</taxon>
        <taxon>Pseudomonadota</taxon>
        <taxon>Alphaproteobacteria</taxon>
        <taxon>Rhodobacterales</taxon>
        <taxon>Roseobacteraceae</taxon>
        <taxon>Maritimibacter</taxon>
    </lineage>
</organism>
<sequence>MTDVGAGSRATPGVGPALSALARRAKLHRIPDAPAILKRRRLRPVRAAFYTALWRDAAAAIGATHRLRAGGLQEIRRGRQATYVRGSELMLDSPVALSLVGERALSFELIAAQGLRVPAHLVFHRAEAQAARTFHAELGGPVVVKPLSGTGGGRGVTTGIQGREALDRAIRRAGRFCPEMIVEEQVPGAFYRLTYLDGRFLDAVRRDPPTVTGDGRSTIRALVAAENRRRRAGEMPCALNPLLVDAEMRGRLAQDGRSLRDVPATGEVVVVKGAVNESGPDETFNVTRDIPAETIEAVGRMVDALGIRFAGVDVMAQDISAPLGPDGPAVIEVNGNPGLHHHALLADPSTAAPVARMILEHLFETGTGVVRT</sequence>
<evidence type="ECO:0000313" key="3">
    <source>
        <dbReference type="EMBL" id="MZR12499.1"/>
    </source>
</evidence>
<reference evidence="3 4" key="1">
    <citation type="submission" date="2019-12" db="EMBL/GenBank/DDBJ databases">
        <title>Maritimibacter sp. nov. sp. isolated from sea sand.</title>
        <authorList>
            <person name="Kim J."/>
            <person name="Jeong S.E."/>
            <person name="Jung H.S."/>
            <person name="Jeon C.O."/>
        </authorList>
    </citation>
    <scope>NUCLEOTIDE SEQUENCE [LARGE SCALE GENOMIC DNA]</scope>
    <source>
        <strain evidence="3 4">DP07</strain>
    </source>
</reference>
<keyword evidence="4" id="KW-1185">Reference proteome</keyword>
<dbReference type="GO" id="GO:0005737">
    <property type="term" value="C:cytoplasm"/>
    <property type="evidence" value="ECO:0007669"/>
    <property type="project" value="TreeGrafter"/>
</dbReference>
<dbReference type="InterPro" id="IPR011761">
    <property type="entry name" value="ATP-grasp"/>
</dbReference>
<evidence type="ECO:0000259" key="2">
    <source>
        <dbReference type="PROSITE" id="PS50975"/>
    </source>
</evidence>
<dbReference type="Gene3D" id="3.30.470.20">
    <property type="entry name" value="ATP-grasp fold, B domain"/>
    <property type="match status" value="1"/>
</dbReference>
<evidence type="ECO:0000313" key="4">
    <source>
        <dbReference type="Proteomes" id="UP000467322"/>
    </source>
</evidence>
<keyword evidence="1" id="KW-0067">ATP-binding</keyword>
<name>A0A845M0D7_9RHOB</name>
<comment type="caution">
    <text evidence="3">The sequence shown here is derived from an EMBL/GenBank/DDBJ whole genome shotgun (WGS) entry which is preliminary data.</text>
</comment>
<dbReference type="Proteomes" id="UP000467322">
    <property type="component" value="Unassembled WGS sequence"/>
</dbReference>
<dbReference type="EMBL" id="WTUX01000010">
    <property type="protein sequence ID" value="MZR12499.1"/>
    <property type="molecule type" value="Genomic_DNA"/>
</dbReference>
<dbReference type="PANTHER" id="PTHR21621:SF0">
    <property type="entry name" value="BETA-CITRYLGLUTAMATE SYNTHASE B-RELATED"/>
    <property type="match status" value="1"/>
</dbReference>
<evidence type="ECO:0000256" key="1">
    <source>
        <dbReference type="PROSITE-ProRule" id="PRU00409"/>
    </source>
</evidence>
<dbReference type="InterPro" id="IPR013815">
    <property type="entry name" value="ATP_grasp_subdomain_1"/>
</dbReference>
<keyword evidence="1" id="KW-0547">Nucleotide-binding</keyword>
<dbReference type="Gene3D" id="3.30.1490.20">
    <property type="entry name" value="ATP-grasp fold, A domain"/>
    <property type="match status" value="1"/>
</dbReference>
<proteinExistence type="predicted"/>
<protein>
    <submittedName>
        <fullName evidence="3">Cyanophycin synthetase</fullName>
    </submittedName>
</protein>
<dbReference type="PROSITE" id="PS50975">
    <property type="entry name" value="ATP_GRASP"/>
    <property type="match status" value="1"/>
</dbReference>
<accession>A0A845M0D7</accession>
<dbReference type="GO" id="GO:0005524">
    <property type="term" value="F:ATP binding"/>
    <property type="evidence" value="ECO:0007669"/>
    <property type="project" value="UniProtKB-UniRule"/>
</dbReference>
<dbReference type="GO" id="GO:0046872">
    <property type="term" value="F:metal ion binding"/>
    <property type="evidence" value="ECO:0007669"/>
    <property type="project" value="InterPro"/>
</dbReference>
<feature type="domain" description="ATP-grasp" evidence="2">
    <location>
        <begin position="107"/>
        <end position="363"/>
    </location>
</feature>
<gene>
    <name evidence="3" type="ORF">GQE99_05645</name>
</gene>